<dbReference type="Pfam" id="PF20640">
    <property type="entry name" value="Rrn6_HB"/>
    <property type="match status" value="1"/>
</dbReference>
<feature type="compositionally biased region" description="Low complexity" evidence="1">
    <location>
        <begin position="928"/>
        <end position="941"/>
    </location>
</feature>
<dbReference type="PANTHER" id="PTHR28221:SF2">
    <property type="entry name" value="RNA POLYMERASE I-SPECIFIC TRANSCRIPTION INITIATION FACTOR RRN6"/>
    <property type="match status" value="1"/>
</dbReference>
<organism evidence="5 6">
    <name type="scientific">Byssochlamys spectabilis</name>
    <name type="common">Paecilomyces variotii</name>
    <dbReference type="NCBI Taxonomy" id="264951"/>
    <lineage>
        <taxon>Eukaryota</taxon>
        <taxon>Fungi</taxon>
        <taxon>Dikarya</taxon>
        <taxon>Ascomycota</taxon>
        <taxon>Pezizomycotina</taxon>
        <taxon>Eurotiomycetes</taxon>
        <taxon>Eurotiomycetidae</taxon>
        <taxon>Eurotiales</taxon>
        <taxon>Thermoascaceae</taxon>
        <taxon>Paecilomyces</taxon>
    </lineage>
</organism>
<feature type="domain" description="RRN6 beta-propeller" evidence="2">
    <location>
        <begin position="99"/>
        <end position="475"/>
    </location>
</feature>
<feature type="compositionally biased region" description="Polar residues" evidence="1">
    <location>
        <begin position="944"/>
        <end position="960"/>
    </location>
</feature>
<dbReference type="GO" id="GO:0001179">
    <property type="term" value="F:RNA polymerase I general transcription initiation factor binding"/>
    <property type="evidence" value="ECO:0007669"/>
    <property type="project" value="TreeGrafter"/>
</dbReference>
<dbReference type="STRING" id="264951.A0A443HL40"/>
<protein>
    <submittedName>
        <fullName evidence="5">RNA polymerase I-specific transcription initiation factor RRN6-like protein</fullName>
    </submittedName>
</protein>
<feature type="compositionally biased region" description="Basic residues" evidence="1">
    <location>
        <begin position="911"/>
        <end position="920"/>
    </location>
</feature>
<dbReference type="PANTHER" id="PTHR28221">
    <property type="entry name" value="RNA POLYMERASE I-SPECIFIC TRANSCRIPTION INITIATION FACTOR RRN6"/>
    <property type="match status" value="1"/>
</dbReference>
<accession>A0A443HL40</accession>
<dbReference type="InterPro" id="IPR019350">
    <property type="entry name" value="RNA_pol_I-sp_TIF_RRN6-like"/>
</dbReference>
<dbReference type="Proteomes" id="UP000283841">
    <property type="component" value="Unassembled WGS sequence"/>
</dbReference>
<evidence type="ECO:0000313" key="6">
    <source>
        <dbReference type="Proteomes" id="UP000283841"/>
    </source>
</evidence>
<gene>
    <name evidence="5" type="ORF">C8Q69DRAFT_479493</name>
</gene>
<keyword evidence="5" id="KW-0396">Initiation factor</keyword>
<dbReference type="InterPro" id="IPR048536">
    <property type="entry name" value="Rrn6_K-rich"/>
</dbReference>
<evidence type="ECO:0000259" key="4">
    <source>
        <dbReference type="Pfam" id="PF20640"/>
    </source>
</evidence>
<dbReference type="InterPro" id="IPR048535">
    <property type="entry name" value="RRN6_beta-prop"/>
</dbReference>
<dbReference type="EMBL" id="RCNU01000013">
    <property type="protein sequence ID" value="RWQ92515.1"/>
    <property type="molecule type" value="Genomic_DNA"/>
</dbReference>
<feature type="domain" description="RRN6 helical bundle" evidence="4">
    <location>
        <begin position="575"/>
        <end position="775"/>
    </location>
</feature>
<dbReference type="AlphaFoldDB" id="A0A443HL40"/>
<comment type="caution">
    <text evidence="5">The sequence shown here is derived from an EMBL/GenBank/DDBJ whole genome shotgun (WGS) entry which is preliminary data.</text>
</comment>
<feature type="compositionally biased region" description="Basic residues" evidence="1">
    <location>
        <begin position="985"/>
        <end position="997"/>
    </location>
</feature>
<dbReference type="Pfam" id="PF20639">
    <property type="entry name" value="Rrn6_K-rich"/>
    <property type="match status" value="1"/>
</dbReference>
<dbReference type="GO" id="GO:0042790">
    <property type="term" value="P:nucleolar large rRNA transcription by RNA polymerase I"/>
    <property type="evidence" value="ECO:0007669"/>
    <property type="project" value="TreeGrafter"/>
</dbReference>
<feature type="compositionally biased region" description="Polar residues" evidence="1">
    <location>
        <begin position="811"/>
        <end position="820"/>
    </location>
</feature>
<keyword evidence="5" id="KW-0648">Protein biosynthesis</keyword>
<keyword evidence="6" id="KW-1185">Reference proteome</keyword>
<feature type="region of interest" description="Disordered" evidence="1">
    <location>
        <begin position="904"/>
        <end position="997"/>
    </location>
</feature>
<dbReference type="InterPro" id="IPR048537">
    <property type="entry name" value="RRN6_HB"/>
</dbReference>
<evidence type="ECO:0000256" key="1">
    <source>
        <dbReference type="SAM" id="MobiDB-lite"/>
    </source>
</evidence>
<dbReference type="GO" id="GO:0003743">
    <property type="term" value="F:translation initiation factor activity"/>
    <property type="evidence" value="ECO:0007669"/>
    <property type="project" value="UniProtKB-KW"/>
</dbReference>
<evidence type="ECO:0000313" key="5">
    <source>
        <dbReference type="EMBL" id="RWQ92515.1"/>
    </source>
</evidence>
<feature type="compositionally biased region" description="Basic and acidic residues" evidence="1">
    <location>
        <begin position="836"/>
        <end position="849"/>
    </location>
</feature>
<feature type="domain" description="RRN6 K-rich C-terminal" evidence="3">
    <location>
        <begin position="873"/>
        <end position="997"/>
    </location>
</feature>
<dbReference type="Pfam" id="PF10214">
    <property type="entry name" value="Rrn6_beta-prop"/>
    <property type="match status" value="1"/>
</dbReference>
<proteinExistence type="predicted"/>
<dbReference type="RefSeq" id="XP_028482160.1">
    <property type="nucleotide sequence ID" value="XM_028631449.1"/>
</dbReference>
<dbReference type="GO" id="GO:0070860">
    <property type="term" value="C:RNA polymerase I core factor complex"/>
    <property type="evidence" value="ECO:0007669"/>
    <property type="project" value="TreeGrafter"/>
</dbReference>
<reference evidence="5 6" key="1">
    <citation type="journal article" date="2018" name="Front. Microbiol.">
        <title>Genomic and genetic insights into a cosmopolitan fungus, Paecilomyces variotii (Eurotiales).</title>
        <authorList>
            <person name="Urquhart A.S."/>
            <person name="Mondo S.J."/>
            <person name="Makela M.R."/>
            <person name="Hane J.K."/>
            <person name="Wiebenga A."/>
            <person name="He G."/>
            <person name="Mihaltcheva S."/>
            <person name="Pangilinan J."/>
            <person name="Lipzen A."/>
            <person name="Barry K."/>
            <person name="de Vries R.P."/>
            <person name="Grigoriev I.V."/>
            <person name="Idnurm A."/>
        </authorList>
    </citation>
    <scope>NUCLEOTIDE SEQUENCE [LARGE SCALE GENOMIC DNA]</scope>
    <source>
        <strain evidence="5 6">CBS 101075</strain>
    </source>
</reference>
<evidence type="ECO:0000259" key="2">
    <source>
        <dbReference type="Pfam" id="PF10214"/>
    </source>
</evidence>
<dbReference type="VEuPathDB" id="FungiDB:C8Q69DRAFT_479493"/>
<evidence type="ECO:0000259" key="3">
    <source>
        <dbReference type="Pfam" id="PF20639"/>
    </source>
</evidence>
<feature type="region of interest" description="Disordered" evidence="1">
    <location>
        <begin position="811"/>
        <end position="853"/>
    </location>
</feature>
<name>A0A443HL40_BYSSP</name>
<sequence>MDEHHTDSLQYGQLGTAEYVPESRSWRFPRVIGRAPCISYTGVARETLPPSIDAIPVNSFDGNQVASLSEVHPHLAAISSLGRAETLSRTVITATDACDPGVSNVFALGNAVDVENDPSGTRAVPIAVAVTGRCGDSISLFRIEDEVAEWRQERLYKARVPSVGTAESTTWVGSGTPVRQICFAQTTEAKATWMAARLSVSTTIFRPLYHRVPVAVARESYFDPETLPSVRNSRLNANPLVDIPCYRTGGYPHADVTFNPWYQKQLAIVDVRGNWSIWNISGRNRRSKGNWLADCVKSGTLPSVDRALNGFGEGQPRYDGWASVQWAADVNHLIVCDRRCIFLYQLAHISGAARPIDLGLKRETEWILDLKRSPSKPSLIFILTTSRIFCLDIISSGALFDGEEGTPLSPQLSWRHFRDTEDITLRLAPTQIGNDLYVMLYSRLNNLVQAFHLSLSTEEGGQLSFMSDPFIMRMPAQDVSSEPGNRDSCARIATMIFREVEHGPPPGQKDFYEPNLRLGKLFMLDSRSALHESLYMGSMDNENIGYTDYTQEISPGGDILLRKRAIGTRPSRASAHADADFVVDDMDESVLRMSIQPLGLHSSSAMGSTAPQWTVDYSAVYAAVFGKQAYVGRSNVDPLSERAFGECLADLRHRISSSPFSESPTAETLLEVARCLPFLDDIDENAKDFQRLKMAILEETDGPNRPRFLPTSLSSLLIGDKEGEKEASMALDVVEIYNVLVRKWLSMLPLRIPGRTRVAKDRIIRGVAGELSLAGVNLLRNVETPAVDNDAMTMSSPEKNEFPVRTDFSAESQGPATIRSSPPPLPSTYGTYGSERTMRDAAHPARKSDQTPLFARLSSLTSLEESRTPPKNVAEMLSHWSVGSDPATYDWQRTVQELENEDLRIREKSTTPRRRSRKRAPQSLSQGTPTTIPVLPTVPVVRQWGSQPQDAPPAVQSSQVTDEHLPMTQIERGLFGGREAAPRKSIGKARKKRAAGF</sequence>
<dbReference type="GeneID" id="39600726"/>
<dbReference type="GO" id="GO:0001163">
    <property type="term" value="F:RNA polymerase I transcription regulatory region sequence-specific DNA binding"/>
    <property type="evidence" value="ECO:0007669"/>
    <property type="project" value="TreeGrafter"/>
</dbReference>